<dbReference type="Proteomes" id="UP000031671">
    <property type="component" value="Unassembled WGS sequence"/>
</dbReference>
<protein>
    <submittedName>
        <fullName evidence="2">Uncharacterized protein</fullName>
    </submittedName>
</protein>
<organism evidence="2 3">
    <name type="scientific">Vibrio ishigakensis</name>
    <dbReference type="NCBI Taxonomy" id="1481914"/>
    <lineage>
        <taxon>Bacteria</taxon>
        <taxon>Pseudomonadati</taxon>
        <taxon>Pseudomonadota</taxon>
        <taxon>Gammaproteobacteria</taxon>
        <taxon>Vibrionales</taxon>
        <taxon>Vibrionaceae</taxon>
        <taxon>Vibrio</taxon>
    </lineage>
</organism>
<reference evidence="1 4" key="1">
    <citation type="submission" date="2015-01" db="EMBL/GenBank/DDBJ databases">
        <title>Vibrio sp. C1 JCM 19231 whole genome shotgun sequence.</title>
        <authorList>
            <person name="Sawabe T."/>
            <person name="Meirelles P."/>
            <person name="Feng G."/>
            <person name="Sayaka M."/>
            <person name="Hattori M."/>
            <person name="Ohkuma M."/>
        </authorList>
    </citation>
    <scope>NUCLEOTIDE SEQUENCE [LARGE SCALE GENOMIC DNA]</scope>
    <source>
        <strain evidence="4">JCM 19231</strain>
        <strain evidence="1">JCM19231</strain>
    </source>
</reference>
<sequence>MYDKDKPQWLGSESTVSKDEYQALLKRISQLEKTAQE</sequence>
<evidence type="ECO:0000313" key="4">
    <source>
        <dbReference type="Proteomes" id="UP000031671"/>
    </source>
</evidence>
<reference evidence="3 4" key="3">
    <citation type="submission" date="2015-01" db="EMBL/GenBank/DDBJ databases">
        <authorList>
            <consortium name="NBRP consortium"/>
            <person name="Sawabe T."/>
            <person name="Meirelles P."/>
            <person name="Feng G."/>
            <person name="Sayaka M."/>
            <person name="Hattori M."/>
            <person name="Ohkuma M."/>
        </authorList>
    </citation>
    <scope>NUCLEOTIDE SEQUENCE [LARGE SCALE GENOMIC DNA]</scope>
    <source>
        <strain evidence="4">JCM 19231</strain>
        <strain evidence="1">JCM19231</strain>
        <strain evidence="2 3">JCM19232</strain>
    </source>
</reference>
<keyword evidence="4" id="KW-1185">Reference proteome</keyword>
<evidence type="ECO:0000313" key="2">
    <source>
        <dbReference type="EMBL" id="GAM64162.1"/>
    </source>
</evidence>
<reference evidence="2 3" key="2">
    <citation type="submission" date="2015-01" db="EMBL/GenBank/DDBJ databases">
        <title>Vibrio sp. C5 JCM 19232 whole genome shotgun sequence.</title>
        <authorList>
            <person name="Sawabe T."/>
            <person name="Meirelles P."/>
            <person name="Feng G."/>
            <person name="Sayaka M."/>
            <person name="Hattori M."/>
            <person name="Ohkuma M."/>
        </authorList>
    </citation>
    <scope>NUCLEOTIDE SEQUENCE [LARGE SCALE GENOMIC DNA]</scope>
    <source>
        <strain evidence="2 3">JCM19232</strain>
    </source>
</reference>
<gene>
    <name evidence="1" type="ORF">JCM19231_2773</name>
    <name evidence="2" type="ORF">JCM19232_3438</name>
</gene>
<evidence type="ECO:0000313" key="1">
    <source>
        <dbReference type="EMBL" id="GAM58735.1"/>
    </source>
</evidence>
<dbReference type="EMBL" id="BBSA01000011">
    <property type="protein sequence ID" value="GAM64162.1"/>
    <property type="molecule type" value="Genomic_DNA"/>
</dbReference>
<accession>A0A0B8NVZ8</accession>
<accession>A0A0B8PHQ3</accession>
<name>A0A0B8PHQ3_9VIBR</name>
<dbReference type="EMBL" id="BBRZ01000101">
    <property type="protein sequence ID" value="GAM58735.1"/>
    <property type="molecule type" value="Genomic_DNA"/>
</dbReference>
<comment type="caution">
    <text evidence="2">The sequence shown here is derived from an EMBL/GenBank/DDBJ whole genome shotgun (WGS) entry which is preliminary data.</text>
</comment>
<dbReference type="Proteomes" id="UP000031670">
    <property type="component" value="Unassembled WGS sequence"/>
</dbReference>
<dbReference type="AlphaFoldDB" id="A0A0B8PHQ3"/>
<proteinExistence type="predicted"/>
<evidence type="ECO:0000313" key="3">
    <source>
        <dbReference type="Proteomes" id="UP000031670"/>
    </source>
</evidence>